<dbReference type="Pfam" id="PF01654">
    <property type="entry name" value="Cyt_bd_oxida_I"/>
    <property type="match status" value="2"/>
</dbReference>
<feature type="compositionally biased region" description="Low complexity" evidence="13">
    <location>
        <begin position="433"/>
        <end position="442"/>
    </location>
</feature>
<proteinExistence type="inferred from homology"/>
<evidence type="ECO:0000256" key="1">
    <source>
        <dbReference type="ARBA" id="ARBA00004651"/>
    </source>
</evidence>
<feature type="transmembrane region" description="Helical" evidence="12">
    <location>
        <begin position="223"/>
        <end position="245"/>
    </location>
</feature>
<keyword evidence="11 12" id="KW-0472">Membrane</keyword>
<keyword evidence="8 12" id="KW-0249">Electron transport</keyword>
<dbReference type="GO" id="GO:0019646">
    <property type="term" value="P:aerobic electron transport chain"/>
    <property type="evidence" value="ECO:0007669"/>
    <property type="project" value="InterPro"/>
</dbReference>
<keyword evidence="4 12" id="KW-1003">Cell membrane</keyword>
<dbReference type="PIRSF" id="PIRSF006446">
    <property type="entry name" value="Cyt_quinol_oxidase_1"/>
    <property type="match status" value="1"/>
</dbReference>
<dbReference type="GO" id="GO:0009055">
    <property type="term" value="F:electron transfer activity"/>
    <property type="evidence" value="ECO:0007669"/>
    <property type="project" value="UniProtKB-UniRule"/>
</dbReference>
<feature type="transmembrane region" description="Helical" evidence="12">
    <location>
        <begin position="56"/>
        <end position="74"/>
    </location>
</feature>
<evidence type="ECO:0000256" key="8">
    <source>
        <dbReference type="ARBA" id="ARBA00022982"/>
    </source>
</evidence>
<dbReference type="AlphaFoldDB" id="A0A7K2IPV6"/>
<gene>
    <name evidence="14" type="ORF">GTW20_05890</name>
</gene>
<reference evidence="14 15" key="1">
    <citation type="journal article" date="2019" name="Nat. Commun.">
        <title>The antimicrobial potential of Streptomyces from insect microbiomes.</title>
        <authorList>
            <person name="Chevrette M.G."/>
            <person name="Carlson C.M."/>
            <person name="Ortega H.E."/>
            <person name="Thomas C."/>
            <person name="Ananiev G.E."/>
            <person name="Barns K.J."/>
            <person name="Book A.J."/>
            <person name="Cagnazzo J."/>
            <person name="Carlos C."/>
            <person name="Flanigan W."/>
            <person name="Grubbs K.J."/>
            <person name="Horn H.A."/>
            <person name="Hoffmann F.M."/>
            <person name="Klassen J.L."/>
            <person name="Knack J.J."/>
            <person name="Lewin G.R."/>
            <person name="McDonald B.R."/>
            <person name="Muller L."/>
            <person name="Melo W.G.P."/>
            <person name="Pinto-Tomas A.A."/>
            <person name="Schmitz A."/>
            <person name="Wendt-Pienkowski E."/>
            <person name="Wildman S."/>
            <person name="Zhao M."/>
            <person name="Zhang F."/>
            <person name="Bugni T.S."/>
            <person name="Andes D.R."/>
            <person name="Pupo M.T."/>
            <person name="Currie C.R."/>
        </authorList>
    </citation>
    <scope>NUCLEOTIDE SEQUENCE [LARGE SCALE GENOMIC DNA]</scope>
    <source>
        <strain evidence="14 15">SID5840</strain>
    </source>
</reference>
<evidence type="ECO:0000256" key="2">
    <source>
        <dbReference type="ARBA" id="ARBA00009819"/>
    </source>
</evidence>
<evidence type="ECO:0000256" key="13">
    <source>
        <dbReference type="SAM" id="MobiDB-lite"/>
    </source>
</evidence>
<evidence type="ECO:0000256" key="6">
    <source>
        <dbReference type="ARBA" id="ARBA00022692"/>
    </source>
</evidence>
<name>A0A7K2IPV6_9ACTN</name>
<organism evidence="14 15">
    <name type="scientific">Nocardiopsis alba</name>
    <dbReference type="NCBI Taxonomy" id="53437"/>
    <lineage>
        <taxon>Bacteria</taxon>
        <taxon>Bacillati</taxon>
        <taxon>Actinomycetota</taxon>
        <taxon>Actinomycetes</taxon>
        <taxon>Streptosporangiales</taxon>
        <taxon>Nocardiopsidaceae</taxon>
        <taxon>Nocardiopsis</taxon>
    </lineage>
</organism>
<feature type="transmembrane region" description="Helical" evidence="12">
    <location>
        <begin position="283"/>
        <end position="306"/>
    </location>
</feature>
<dbReference type="Proteomes" id="UP000467124">
    <property type="component" value="Unassembled WGS sequence"/>
</dbReference>
<evidence type="ECO:0000256" key="10">
    <source>
        <dbReference type="ARBA" id="ARBA00023004"/>
    </source>
</evidence>
<feature type="transmembrane region" description="Helical" evidence="12">
    <location>
        <begin position="20"/>
        <end position="44"/>
    </location>
</feature>
<comment type="caution">
    <text evidence="14">The sequence shown here is derived from an EMBL/GenBank/DDBJ whole genome shotgun (WGS) entry which is preliminary data.</text>
</comment>
<evidence type="ECO:0000256" key="7">
    <source>
        <dbReference type="ARBA" id="ARBA00022723"/>
    </source>
</evidence>
<keyword evidence="6 12" id="KW-0812">Transmembrane</keyword>
<keyword evidence="7 12" id="KW-0479">Metal-binding</keyword>
<feature type="region of interest" description="Disordered" evidence="13">
    <location>
        <begin position="419"/>
        <end position="442"/>
    </location>
</feature>
<keyword evidence="10 12" id="KW-0408">Iron</keyword>
<dbReference type="PANTHER" id="PTHR30365">
    <property type="entry name" value="CYTOCHROME D UBIQUINOL OXIDASE"/>
    <property type="match status" value="1"/>
</dbReference>
<keyword evidence="5 12" id="KW-0349">Heme</keyword>
<dbReference type="GO" id="GO:0070069">
    <property type="term" value="C:cytochrome complex"/>
    <property type="evidence" value="ECO:0007669"/>
    <property type="project" value="UniProtKB-UniRule"/>
</dbReference>
<evidence type="ECO:0000256" key="3">
    <source>
        <dbReference type="ARBA" id="ARBA00022448"/>
    </source>
</evidence>
<evidence type="ECO:0000256" key="4">
    <source>
        <dbReference type="ARBA" id="ARBA00022475"/>
    </source>
</evidence>
<feature type="transmembrane region" description="Helical" evidence="12">
    <location>
        <begin position="336"/>
        <end position="358"/>
    </location>
</feature>
<dbReference type="GO" id="GO:0020037">
    <property type="term" value="F:heme binding"/>
    <property type="evidence" value="ECO:0007669"/>
    <property type="project" value="TreeGrafter"/>
</dbReference>
<evidence type="ECO:0000256" key="5">
    <source>
        <dbReference type="ARBA" id="ARBA00022617"/>
    </source>
</evidence>
<feature type="transmembrane region" description="Helical" evidence="12">
    <location>
        <begin position="384"/>
        <end position="408"/>
    </location>
</feature>
<dbReference type="InterPro" id="IPR002585">
    <property type="entry name" value="Cyt-d_ubiquinol_oxidase_su_1"/>
</dbReference>
<keyword evidence="3 12" id="KW-0813">Transport</keyword>
<keyword evidence="9 12" id="KW-1133">Transmembrane helix</keyword>
<dbReference type="GO" id="GO:0005886">
    <property type="term" value="C:plasma membrane"/>
    <property type="evidence" value="ECO:0007669"/>
    <property type="project" value="UniProtKB-SubCell"/>
</dbReference>
<accession>A0A7K2IPV6</accession>
<dbReference type="GO" id="GO:0046872">
    <property type="term" value="F:metal ion binding"/>
    <property type="evidence" value="ECO:0007669"/>
    <property type="project" value="UniProtKB-UniRule"/>
</dbReference>
<dbReference type="EMBL" id="WWHY01000001">
    <property type="protein sequence ID" value="MYR31814.1"/>
    <property type="molecule type" value="Genomic_DNA"/>
</dbReference>
<feature type="transmembrane region" description="Helical" evidence="12">
    <location>
        <begin position="126"/>
        <end position="147"/>
    </location>
</feature>
<dbReference type="GO" id="GO:0016682">
    <property type="term" value="F:oxidoreductase activity, acting on diphenols and related substances as donors, oxygen as acceptor"/>
    <property type="evidence" value="ECO:0007669"/>
    <property type="project" value="TreeGrafter"/>
</dbReference>
<evidence type="ECO:0000256" key="9">
    <source>
        <dbReference type="ARBA" id="ARBA00022989"/>
    </source>
</evidence>
<protein>
    <submittedName>
        <fullName evidence="14">Cytochrome ubiquinol oxidase subunit I</fullName>
    </submittedName>
</protein>
<comment type="subcellular location">
    <subcellularLocation>
        <location evidence="1">Cell membrane</location>
        <topology evidence="1">Multi-pass membrane protein</topology>
    </subcellularLocation>
</comment>
<feature type="transmembrane region" description="Helical" evidence="12">
    <location>
        <begin position="179"/>
        <end position="202"/>
    </location>
</feature>
<feature type="transmembrane region" description="Helical" evidence="12">
    <location>
        <begin position="94"/>
        <end position="119"/>
    </location>
</feature>
<evidence type="ECO:0000256" key="11">
    <source>
        <dbReference type="ARBA" id="ARBA00023136"/>
    </source>
</evidence>
<dbReference type="PANTHER" id="PTHR30365:SF15">
    <property type="entry name" value="CYTOCHROME BD UBIQUINOL OXIDASE SUBUNIT 1"/>
    <property type="match status" value="1"/>
</dbReference>
<sequence>MLFEDPLALARLQFAFTAATHYMFVALTLGLAPYILFTQFVAVLRGDRSRMLSVRFWGGLYLVNYGMGVLSGLVMELQLALNWSGIQETFGYTFAAPLAIETMTAFFVESTFLGLWIFGWDRMGRWAHLFCFLVVSLTAYGSAWWVLVSNGFLRHPVGFEMVDGVAHLSDPMALVTNPAAVFAFLHVVTGAMTVGALVVAAVSAYHLRRGQDEHGIFRRGIRYSAIMMCVMPMLVVGFGGAQFQIFGQDPPTSGLTYTAEEIATIEASGGGGLVAVANLTGDVVMMTSWAVMFFLGPLIPLFLPLFSARRGRWGRRLGLAPGPELFSRPPARWIRWALAPLLVSPALPYLASIGGWVYRETNRQPWVVVHHLTTADAMTPMSPAAALASFTFFTLAFTVLAVVTYTLLFRYARRGPEGGPLAERRADADPGADEPAAPVHTF</sequence>
<evidence type="ECO:0000313" key="14">
    <source>
        <dbReference type="EMBL" id="MYR31814.1"/>
    </source>
</evidence>
<evidence type="ECO:0000256" key="12">
    <source>
        <dbReference type="PIRNR" id="PIRNR006446"/>
    </source>
</evidence>
<evidence type="ECO:0000313" key="15">
    <source>
        <dbReference type="Proteomes" id="UP000467124"/>
    </source>
</evidence>
<comment type="similarity">
    <text evidence="2 12">Belongs to the cytochrome ubiquinol oxidase subunit 1 family.</text>
</comment>